<name>A0A8C1E2S8_CYPCA</name>
<dbReference type="Gene3D" id="2.120.10.80">
    <property type="entry name" value="Kelch-type beta propeller"/>
    <property type="match status" value="2"/>
</dbReference>
<sequence>MGKKGKIENKVKGAEKIAAKLERKGIEKRGGHSKQQTKPDIIDLVALIAEFQSLDAKKTQVVETSCPSPSPRRAFTCTDELIFFGGEFFNGKKTFLYNELFFYNIKKNTWVKVEIPNPPPRRCAQQAVVVSQGGGQIWIFGGEFASPDGEHFYHYKDLLVLHLATRTWEQIKAPGAPSGRSGHRMVLSKRQLLVFEGFHESTRDYIFYNDIHAFNLDTFTWSRLQPTGTGPCPRSPLSMATASSSTVVMAAFLFQRAKKDVDKGTIHSDMFLLRREGKRKKWTWTRVTPSGVKPPPRCGFSLAVAPGGRALLFDGVCDEEDEETFFNDLYFYDLNKNRCFPVQLKGNKSEKKKTNETEGEKGEAKVPTEIIKEIVAENGTVMTIKEVISAAQAEEDSEEEEEAAAMALLVEPCPRSSAMATVKHGKLYLCGGMFERAEIVIWTGVDILSSSLSDADHPPVKPGEALADDQTRTEKYWLGLARANMGPDAKEKKVQKVGHTMPKVFFEDQE</sequence>
<dbReference type="InterPro" id="IPR052588">
    <property type="entry name" value="Kelch_domain_protein"/>
</dbReference>
<dbReference type="PANTHER" id="PTHR46063:SF1">
    <property type="entry name" value="KELCH DOMAIN-CONTAINING PROTEIN 4"/>
    <property type="match status" value="1"/>
</dbReference>
<organism evidence="1 2">
    <name type="scientific">Cyprinus carpio carpio</name>
    <dbReference type="NCBI Taxonomy" id="630221"/>
    <lineage>
        <taxon>Eukaryota</taxon>
        <taxon>Metazoa</taxon>
        <taxon>Chordata</taxon>
        <taxon>Craniata</taxon>
        <taxon>Vertebrata</taxon>
        <taxon>Euteleostomi</taxon>
        <taxon>Actinopterygii</taxon>
        <taxon>Neopterygii</taxon>
        <taxon>Teleostei</taxon>
        <taxon>Ostariophysi</taxon>
        <taxon>Cypriniformes</taxon>
        <taxon>Cyprinidae</taxon>
        <taxon>Cyprininae</taxon>
        <taxon>Cyprinus</taxon>
    </lineage>
</organism>
<dbReference type="PANTHER" id="PTHR46063">
    <property type="entry name" value="KELCH DOMAIN-CONTAINING PROTEIN"/>
    <property type="match status" value="1"/>
</dbReference>
<accession>A0A8C1E2S8</accession>
<proteinExistence type="predicted"/>
<dbReference type="OMA" id="HEPTPTT"/>
<dbReference type="AlphaFoldDB" id="A0A8C1E2S8"/>
<reference evidence="1" key="1">
    <citation type="submission" date="2025-08" db="UniProtKB">
        <authorList>
            <consortium name="Ensembl"/>
        </authorList>
    </citation>
    <scope>IDENTIFICATION</scope>
</reference>
<dbReference type="Pfam" id="PF24681">
    <property type="entry name" value="Kelch_KLHDC2_KLHL20_DRC7"/>
    <property type="match status" value="1"/>
</dbReference>
<reference evidence="1" key="2">
    <citation type="submission" date="2025-09" db="UniProtKB">
        <authorList>
            <consortium name="Ensembl"/>
        </authorList>
    </citation>
    <scope>IDENTIFICATION</scope>
</reference>
<protein>
    <submittedName>
        <fullName evidence="1">Kelch domain containing 4</fullName>
    </submittedName>
</protein>
<dbReference type="GeneTree" id="ENSGT00390000003374"/>
<dbReference type="InterPro" id="IPR015915">
    <property type="entry name" value="Kelch-typ_b-propeller"/>
</dbReference>
<keyword evidence="2" id="KW-1185">Reference proteome</keyword>
<dbReference type="Ensembl" id="ENSCCRT00000076490.2">
    <property type="protein sequence ID" value="ENSCCRP00000070633.2"/>
    <property type="gene ID" value="ENSCCRG00000038039.2"/>
</dbReference>
<evidence type="ECO:0000313" key="1">
    <source>
        <dbReference type="Ensembl" id="ENSCCRP00000070633.2"/>
    </source>
</evidence>
<dbReference type="SUPFAM" id="SSF117281">
    <property type="entry name" value="Kelch motif"/>
    <property type="match status" value="1"/>
</dbReference>
<dbReference type="Proteomes" id="UP001108240">
    <property type="component" value="Unplaced"/>
</dbReference>
<evidence type="ECO:0000313" key="2">
    <source>
        <dbReference type="Proteomes" id="UP001108240"/>
    </source>
</evidence>